<keyword evidence="4" id="KW-0812">Transmembrane</keyword>
<feature type="transmembrane region" description="Helical" evidence="4">
    <location>
        <begin position="200"/>
        <end position="224"/>
    </location>
</feature>
<dbReference type="EC" id="2.7.7.65" evidence="2"/>
<feature type="transmembrane region" description="Helical" evidence="4">
    <location>
        <begin position="119"/>
        <end position="138"/>
    </location>
</feature>
<name>A0A0S2K0U5_9GAMM</name>
<dbReference type="SMART" id="SM00267">
    <property type="entry name" value="GGDEF"/>
    <property type="match status" value="1"/>
</dbReference>
<evidence type="ECO:0000256" key="3">
    <source>
        <dbReference type="ARBA" id="ARBA00034247"/>
    </source>
</evidence>
<accession>A0A0S2K0U5</accession>
<dbReference type="Gene3D" id="3.30.70.270">
    <property type="match status" value="1"/>
</dbReference>
<keyword evidence="4" id="KW-1133">Transmembrane helix</keyword>
<dbReference type="KEGG" id="pphe:PP2015_1620"/>
<dbReference type="EMBL" id="CP013187">
    <property type="protein sequence ID" value="ALO42122.1"/>
    <property type="molecule type" value="Genomic_DNA"/>
</dbReference>
<dbReference type="NCBIfam" id="TIGR00254">
    <property type="entry name" value="GGDEF"/>
    <property type="match status" value="1"/>
</dbReference>
<reference evidence="6 7" key="1">
    <citation type="submission" date="2015-11" db="EMBL/GenBank/DDBJ databases">
        <authorList>
            <person name="Zhang Y."/>
            <person name="Guo Z."/>
        </authorList>
    </citation>
    <scope>NUCLEOTIDE SEQUENCE [LARGE SCALE GENOMIC DNA]</scope>
    <source>
        <strain evidence="6 7">KCTC 12086</strain>
    </source>
</reference>
<evidence type="ECO:0000259" key="5">
    <source>
        <dbReference type="PROSITE" id="PS50887"/>
    </source>
</evidence>
<comment type="cofactor">
    <cofactor evidence="1">
        <name>Mg(2+)</name>
        <dbReference type="ChEBI" id="CHEBI:18420"/>
    </cofactor>
</comment>
<dbReference type="InterPro" id="IPR000160">
    <property type="entry name" value="GGDEF_dom"/>
</dbReference>
<dbReference type="PATRIC" id="fig|161398.10.peg.1645"/>
<evidence type="ECO:0000313" key="7">
    <source>
        <dbReference type="Proteomes" id="UP000061457"/>
    </source>
</evidence>
<evidence type="ECO:0000256" key="2">
    <source>
        <dbReference type="ARBA" id="ARBA00012528"/>
    </source>
</evidence>
<dbReference type="PANTHER" id="PTHR45138:SF9">
    <property type="entry name" value="DIGUANYLATE CYCLASE DGCM-RELATED"/>
    <property type="match status" value="1"/>
</dbReference>
<dbReference type="RefSeq" id="WP_083496544.1">
    <property type="nucleotide sequence ID" value="NZ_CP013187.1"/>
</dbReference>
<sequence length="386" mass="44331">MQRERSFVNSSTSCFNRRHLKPFLNFIGLNPNTLIDLFSSNHHSSDFTQKRSMYIRKRLWVMCCFFAFSVPLFSIYDFYAFEYEQATSILICRLVLSASLFIMAYLIKKCCSALLIKKLVALSFFLPSLFYLASMMTFDSLNEVPFIFSMLPYLVLAMVGLFPLTIRGSLILMAFIFFPFAIVQGLFYKGDVWSLFNSTWLFILFAGISLWLQIAQLTMLMHLYRESTVDPLTKLINRRVLLRSIEHLKSESIKFSVIMFDLDRFKRINDTFGHIAGDKVLKEAASVLSKSVRSTDIVSRYGGEEFLIILPHKSNAQALNLAHEIATRLRETPIAVSEAQSLCVTSSIGVTEYRYGETTENIFKRVDELLYDAKEQGRDRVISDAA</sequence>
<dbReference type="InterPro" id="IPR029787">
    <property type="entry name" value="Nucleotide_cyclase"/>
</dbReference>
<comment type="catalytic activity">
    <reaction evidence="3">
        <text>2 GTP = 3',3'-c-di-GMP + 2 diphosphate</text>
        <dbReference type="Rhea" id="RHEA:24898"/>
        <dbReference type="ChEBI" id="CHEBI:33019"/>
        <dbReference type="ChEBI" id="CHEBI:37565"/>
        <dbReference type="ChEBI" id="CHEBI:58805"/>
        <dbReference type="EC" id="2.7.7.65"/>
    </reaction>
</comment>
<dbReference type="OrthoDB" id="9813903at2"/>
<organism evidence="6 7">
    <name type="scientific">Pseudoalteromonas phenolica</name>
    <dbReference type="NCBI Taxonomy" id="161398"/>
    <lineage>
        <taxon>Bacteria</taxon>
        <taxon>Pseudomonadati</taxon>
        <taxon>Pseudomonadota</taxon>
        <taxon>Gammaproteobacteria</taxon>
        <taxon>Alteromonadales</taxon>
        <taxon>Pseudoalteromonadaceae</taxon>
        <taxon>Pseudoalteromonas</taxon>
    </lineage>
</organism>
<dbReference type="GO" id="GO:0052621">
    <property type="term" value="F:diguanylate cyclase activity"/>
    <property type="evidence" value="ECO:0007669"/>
    <property type="project" value="UniProtKB-EC"/>
</dbReference>
<keyword evidence="4" id="KW-0472">Membrane</keyword>
<gene>
    <name evidence="6" type="ORF">PP2015_1620</name>
</gene>
<protein>
    <recommendedName>
        <fullName evidence="2">diguanylate cyclase</fullName>
        <ecNumber evidence="2">2.7.7.65</ecNumber>
    </recommendedName>
</protein>
<evidence type="ECO:0000256" key="1">
    <source>
        <dbReference type="ARBA" id="ARBA00001946"/>
    </source>
</evidence>
<dbReference type="PANTHER" id="PTHR45138">
    <property type="entry name" value="REGULATORY COMPONENTS OF SENSORY TRANSDUCTION SYSTEM"/>
    <property type="match status" value="1"/>
</dbReference>
<dbReference type="Proteomes" id="UP000061457">
    <property type="component" value="Chromosome I"/>
</dbReference>
<proteinExistence type="predicted"/>
<dbReference type="STRING" id="161398.PP2015_1620"/>
<dbReference type="InterPro" id="IPR050469">
    <property type="entry name" value="Diguanylate_Cyclase"/>
</dbReference>
<dbReference type="FunFam" id="3.30.70.270:FF:000001">
    <property type="entry name" value="Diguanylate cyclase domain protein"/>
    <property type="match status" value="1"/>
</dbReference>
<evidence type="ECO:0000313" key="6">
    <source>
        <dbReference type="EMBL" id="ALO42122.1"/>
    </source>
</evidence>
<dbReference type="AlphaFoldDB" id="A0A0S2K0U5"/>
<dbReference type="CDD" id="cd01949">
    <property type="entry name" value="GGDEF"/>
    <property type="match status" value="1"/>
</dbReference>
<dbReference type="Pfam" id="PF00990">
    <property type="entry name" value="GGDEF"/>
    <property type="match status" value="1"/>
</dbReference>
<evidence type="ECO:0000256" key="4">
    <source>
        <dbReference type="SAM" id="Phobius"/>
    </source>
</evidence>
<dbReference type="SUPFAM" id="SSF55073">
    <property type="entry name" value="Nucleotide cyclase"/>
    <property type="match status" value="1"/>
</dbReference>
<keyword evidence="7" id="KW-1185">Reference proteome</keyword>
<feature type="transmembrane region" description="Helical" evidence="4">
    <location>
        <begin position="87"/>
        <end position="107"/>
    </location>
</feature>
<feature type="transmembrane region" description="Helical" evidence="4">
    <location>
        <begin position="59"/>
        <end position="81"/>
    </location>
</feature>
<dbReference type="PROSITE" id="PS50887">
    <property type="entry name" value="GGDEF"/>
    <property type="match status" value="1"/>
</dbReference>
<dbReference type="InterPro" id="IPR043128">
    <property type="entry name" value="Rev_trsase/Diguanyl_cyclase"/>
</dbReference>
<feature type="domain" description="GGDEF" evidence="5">
    <location>
        <begin position="253"/>
        <end position="386"/>
    </location>
</feature>